<dbReference type="InterPro" id="IPR002071">
    <property type="entry name" value="Thermonucl_AS"/>
</dbReference>
<evidence type="ECO:0000256" key="4">
    <source>
        <dbReference type="SAM" id="MobiDB-lite"/>
    </source>
</evidence>
<dbReference type="PROSITE" id="PS01284">
    <property type="entry name" value="TNASE_2"/>
    <property type="match status" value="1"/>
</dbReference>
<dbReference type="PANTHER" id="PTHR12302">
    <property type="entry name" value="EBNA2 BINDING PROTEIN P100"/>
    <property type="match status" value="1"/>
</dbReference>
<dbReference type="PROSITE" id="PS01123">
    <property type="entry name" value="TNASE_1"/>
    <property type="match status" value="1"/>
</dbReference>
<organism evidence="6 7">
    <name type="scientific">Fusobacterium varium ATCC 27725</name>
    <dbReference type="NCBI Taxonomy" id="469618"/>
    <lineage>
        <taxon>Bacteria</taxon>
        <taxon>Fusobacteriati</taxon>
        <taxon>Fusobacteriota</taxon>
        <taxon>Fusobacteriia</taxon>
        <taxon>Fusobacteriales</taxon>
        <taxon>Fusobacteriaceae</taxon>
        <taxon>Fusobacterium</taxon>
    </lineage>
</organism>
<dbReference type="GeneID" id="77466841"/>
<evidence type="ECO:0000313" key="7">
    <source>
        <dbReference type="Proteomes" id="UP000241238"/>
    </source>
</evidence>
<evidence type="ECO:0000256" key="2">
    <source>
        <dbReference type="ARBA" id="ARBA00022759"/>
    </source>
</evidence>
<dbReference type="SUPFAM" id="SSF50199">
    <property type="entry name" value="Staphylococcal nuclease"/>
    <property type="match status" value="1"/>
</dbReference>
<gene>
    <name evidence="6" type="ORF">C4N18_02475</name>
</gene>
<accession>A0ABM6U1L8</accession>
<evidence type="ECO:0000259" key="5">
    <source>
        <dbReference type="PROSITE" id="PS50830"/>
    </source>
</evidence>
<dbReference type="EMBL" id="CP028103">
    <property type="protein sequence ID" value="AVQ30148.1"/>
    <property type="molecule type" value="Genomic_DNA"/>
</dbReference>
<feature type="domain" description="TNase-like" evidence="5">
    <location>
        <begin position="18"/>
        <end position="139"/>
    </location>
</feature>
<dbReference type="RefSeq" id="WP_005949330.1">
    <property type="nucleotide sequence ID" value="NZ_CP028103.1"/>
</dbReference>
<sequence length="156" mass="18410">MRKILLSIFIFSLSIVAMAISGKVIRVSDGDTILLQSGSQRIKVRMYGIDAPELKQSYGKDSKNYLENRILNKNVDIKVINEDKYGRKVGKVFYKNKDINLEMIETGNAWFYEYHAKREKEYRKAFKNAQEQKLGLWKEKNPQNPRNFRLENKREE</sequence>
<name>A0ABM6U1L8_FUSVA</name>
<keyword evidence="3" id="KW-0378">Hydrolase</keyword>
<protein>
    <submittedName>
        <fullName evidence="6">Thermonuclease family protein</fullName>
    </submittedName>
</protein>
<reference evidence="7" key="1">
    <citation type="journal article" date="2018" name="MSphere">
        <title>Fusobacterium Genomics Using MinION and Illumina Sequencing Enables Genome Completion and Correction.</title>
        <authorList>
            <person name="Todd S.M."/>
            <person name="Settlage R.E."/>
            <person name="Lahmers K.K."/>
            <person name="Slade D.J."/>
        </authorList>
    </citation>
    <scope>NUCLEOTIDE SEQUENCE [LARGE SCALE GENOMIC DNA]</scope>
    <source>
        <strain evidence="7">ATCC 27725</strain>
    </source>
</reference>
<keyword evidence="1" id="KW-0540">Nuclease</keyword>
<dbReference type="InterPro" id="IPR016071">
    <property type="entry name" value="Staphylococal_nuclease_OB-fold"/>
</dbReference>
<keyword evidence="2" id="KW-0255">Endonuclease</keyword>
<feature type="region of interest" description="Disordered" evidence="4">
    <location>
        <begin position="134"/>
        <end position="156"/>
    </location>
</feature>
<dbReference type="PANTHER" id="PTHR12302:SF3">
    <property type="entry name" value="SERINE_THREONINE-PROTEIN KINASE 31"/>
    <property type="match status" value="1"/>
</dbReference>
<evidence type="ECO:0000313" key="6">
    <source>
        <dbReference type="EMBL" id="AVQ30148.1"/>
    </source>
</evidence>
<dbReference type="InterPro" id="IPR035437">
    <property type="entry name" value="SNase_OB-fold_sf"/>
</dbReference>
<dbReference type="Proteomes" id="UP000241238">
    <property type="component" value="Chromosome"/>
</dbReference>
<evidence type="ECO:0000256" key="3">
    <source>
        <dbReference type="ARBA" id="ARBA00022801"/>
    </source>
</evidence>
<dbReference type="Pfam" id="PF00565">
    <property type="entry name" value="SNase"/>
    <property type="match status" value="1"/>
</dbReference>
<keyword evidence="7" id="KW-1185">Reference proteome</keyword>
<proteinExistence type="predicted"/>
<dbReference type="PROSITE" id="PS50830">
    <property type="entry name" value="TNASE_3"/>
    <property type="match status" value="1"/>
</dbReference>
<dbReference type="SMART" id="SM00318">
    <property type="entry name" value="SNc"/>
    <property type="match status" value="1"/>
</dbReference>
<dbReference type="Gene3D" id="2.40.50.90">
    <property type="match status" value="1"/>
</dbReference>
<evidence type="ECO:0000256" key="1">
    <source>
        <dbReference type="ARBA" id="ARBA00022722"/>
    </source>
</evidence>